<dbReference type="SUPFAM" id="SSF55424">
    <property type="entry name" value="FAD/NAD-linked reductases, dimerisation (C-terminal) domain"/>
    <property type="match status" value="1"/>
</dbReference>
<accession>H8G557</accession>
<keyword evidence="4" id="KW-0560">Oxidoreductase</keyword>
<dbReference type="Proteomes" id="UP000004705">
    <property type="component" value="Chromosome"/>
</dbReference>
<dbReference type="Pfam" id="PF07992">
    <property type="entry name" value="Pyr_redox_2"/>
    <property type="match status" value="1"/>
</dbReference>
<dbReference type="Pfam" id="PF14759">
    <property type="entry name" value="Reductase_C"/>
    <property type="match status" value="1"/>
</dbReference>
<keyword evidence="3" id="KW-0274">FAD</keyword>
<organism evidence="7 8">
    <name type="scientific">Saccharomonospora azurea NA-128</name>
    <dbReference type="NCBI Taxonomy" id="882081"/>
    <lineage>
        <taxon>Bacteria</taxon>
        <taxon>Bacillati</taxon>
        <taxon>Actinomycetota</taxon>
        <taxon>Actinomycetes</taxon>
        <taxon>Pseudonocardiales</taxon>
        <taxon>Pseudonocardiaceae</taxon>
        <taxon>Saccharomonospora</taxon>
    </lineage>
</organism>
<reference evidence="7 8" key="1">
    <citation type="journal article" date="2012" name="Stand. Genomic Sci.">
        <title>Genome sequence of the soil bacterium Saccharomonospora azurea type strain (NA-128(T)).</title>
        <authorList>
            <person name="Klenk H.P."/>
            <person name="Held B."/>
            <person name="Lucas S."/>
            <person name="Lapidus A."/>
            <person name="Copeland A."/>
            <person name="Hammon N."/>
            <person name="Pitluck S."/>
            <person name="Goodwin L.A."/>
            <person name="Han C."/>
            <person name="Tapia R."/>
            <person name="Brambilla E.M."/>
            <person name="Potter G."/>
            <person name="Land M."/>
            <person name="Ivanova N."/>
            <person name="Rohde M."/>
            <person name="Goker M."/>
            <person name="Detter J.C."/>
            <person name="Kyrpides N.C."/>
            <person name="Woyke T."/>
        </authorList>
    </citation>
    <scope>NUCLEOTIDE SEQUENCE [LARGE SCALE GENOMIC DNA]</scope>
    <source>
        <strain evidence="7 8">NA-128</strain>
    </source>
</reference>
<dbReference type="RefSeq" id="WP_005445116.1">
    <property type="nucleotide sequence ID" value="NZ_CM001466.1"/>
</dbReference>
<proteinExistence type="predicted"/>
<protein>
    <submittedName>
        <fullName evidence="7">NAD(P)H-nitrite reductase</fullName>
    </submittedName>
</protein>
<dbReference type="Gene3D" id="3.30.390.30">
    <property type="match status" value="1"/>
</dbReference>
<comment type="cofactor">
    <cofactor evidence="1">
        <name>FAD</name>
        <dbReference type="ChEBI" id="CHEBI:57692"/>
    </cofactor>
</comment>
<dbReference type="GO" id="GO:0005737">
    <property type="term" value="C:cytoplasm"/>
    <property type="evidence" value="ECO:0007669"/>
    <property type="project" value="TreeGrafter"/>
</dbReference>
<dbReference type="InterPro" id="IPR028202">
    <property type="entry name" value="Reductase_C"/>
</dbReference>
<evidence type="ECO:0000256" key="1">
    <source>
        <dbReference type="ARBA" id="ARBA00001974"/>
    </source>
</evidence>
<feature type="domain" description="FAD/NAD(P)-binding" evidence="5">
    <location>
        <begin position="5"/>
        <end position="305"/>
    </location>
</feature>
<evidence type="ECO:0000256" key="4">
    <source>
        <dbReference type="ARBA" id="ARBA00023002"/>
    </source>
</evidence>
<dbReference type="PRINTS" id="PR00411">
    <property type="entry name" value="PNDRDTASEI"/>
</dbReference>
<dbReference type="AlphaFoldDB" id="H8G557"/>
<dbReference type="Gene3D" id="3.50.50.60">
    <property type="entry name" value="FAD/NAD(P)-binding domain"/>
    <property type="match status" value="2"/>
</dbReference>
<evidence type="ECO:0000259" key="5">
    <source>
        <dbReference type="Pfam" id="PF07992"/>
    </source>
</evidence>
<dbReference type="PRINTS" id="PR00368">
    <property type="entry name" value="FADPNR"/>
</dbReference>
<keyword evidence="8" id="KW-1185">Reference proteome</keyword>
<evidence type="ECO:0000259" key="6">
    <source>
        <dbReference type="Pfam" id="PF14759"/>
    </source>
</evidence>
<gene>
    <name evidence="7" type="ORF">SacazDRAFT_04396</name>
</gene>
<sequence>MADDTVVIVGAGLAGAKAAETLRAEGFSGAIRLVGAEEELPYERPPLSKDYLLGDAERASTAVHESGWYADNEVDLLLGTAAVDVHRDTRDVELAGGRRLAYTHLILATGASPRRLSLPGAELKGVYYLRELRDSDRIRAALRTGNPVAVIGGGWIGLEVAAAAWQYGCPVTVVEPQTVPLGSTLGTEVGQYFADAHRRHGVRVLTGQRPRSLIGSGHVMGVTTDAGEEIEADTVLIAVGASPNTALARGGGLPLDDANHGIVVDEYLRTADPTIAAAGDVASARHPFYGRHVRVEHWANALGMGPAAARTLQGRGQPYDELPFFYTDQYDIGMEFIGLLDPRASHDLVVRGDMEENSFHTFWLADGRVVAGMHVNRWSDGIEPAKRLIRSRATVDAARLADPSVPLDGVEVGAH</sequence>
<dbReference type="OrthoDB" id="4475657at2"/>
<dbReference type="HOGENOM" id="CLU_003291_4_0_11"/>
<feature type="domain" description="Reductase C-terminal" evidence="6">
    <location>
        <begin position="324"/>
        <end position="407"/>
    </location>
</feature>
<dbReference type="InterPro" id="IPR050446">
    <property type="entry name" value="FAD-oxidoreductase/Apoptosis"/>
</dbReference>
<evidence type="ECO:0000313" key="8">
    <source>
        <dbReference type="Proteomes" id="UP000004705"/>
    </source>
</evidence>
<dbReference type="EMBL" id="CM001466">
    <property type="protein sequence ID" value="EHY91236.1"/>
    <property type="molecule type" value="Genomic_DNA"/>
</dbReference>
<keyword evidence="2" id="KW-0285">Flavoprotein</keyword>
<evidence type="ECO:0000256" key="2">
    <source>
        <dbReference type="ARBA" id="ARBA00022630"/>
    </source>
</evidence>
<dbReference type="InterPro" id="IPR016156">
    <property type="entry name" value="FAD/NAD-linked_Rdtase_dimer_sf"/>
</dbReference>
<dbReference type="InterPro" id="IPR036188">
    <property type="entry name" value="FAD/NAD-bd_sf"/>
</dbReference>
<evidence type="ECO:0000256" key="3">
    <source>
        <dbReference type="ARBA" id="ARBA00022827"/>
    </source>
</evidence>
<dbReference type="SUPFAM" id="SSF51905">
    <property type="entry name" value="FAD/NAD(P)-binding domain"/>
    <property type="match status" value="1"/>
</dbReference>
<name>H8G557_9PSEU</name>
<dbReference type="GO" id="GO:0016651">
    <property type="term" value="F:oxidoreductase activity, acting on NAD(P)H"/>
    <property type="evidence" value="ECO:0007669"/>
    <property type="project" value="TreeGrafter"/>
</dbReference>
<dbReference type="InterPro" id="IPR023753">
    <property type="entry name" value="FAD/NAD-binding_dom"/>
</dbReference>
<dbReference type="PANTHER" id="PTHR43557">
    <property type="entry name" value="APOPTOSIS-INDUCING FACTOR 1"/>
    <property type="match status" value="1"/>
</dbReference>
<dbReference type="PANTHER" id="PTHR43557:SF2">
    <property type="entry name" value="RIESKE DOMAIN-CONTAINING PROTEIN-RELATED"/>
    <property type="match status" value="1"/>
</dbReference>
<evidence type="ECO:0000313" key="7">
    <source>
        <dbReference type="EMBL" id="EHY91236.1"/>
    </source>
</evidence>